<dbReference type="InterPro" id="IPR001117">
    <property type="entry name" value="Cu-oxidase_2nd"/>
</dbReference>
<accession>A0A9N9ZZS8</accession>
<evidence type="ECO:0000259" key="8">
    <source>
        <dbReference type="Pfam" id="PF07732"/>
    </source>
</evidence>
<feature type="domain" description="Plastocyanin-like" evidence="6">
    <location>
        <begin position="219"/>
        <end position="347"/>
    </location>
</feature>
<evidence type="ECO:0000259" key="6">
    <source>
        <dbReference type="Pfam" id="PF00394"/>
    </source>
</evidence>
<evidence type="ECO:0000256" key="2">
    <source>
        <dbReference type="ARBA" id="ARBA00022723"/>
    </source>
</evidence>
<proteinExistence type="inferred from homology"/>
<keyword evidence="4" id="KW-0186">Copper</keyword>
<dbReference type="CDD" id="cd13858">
    <property type="entry name" value="CuRO_1_tcLCC2_insect_like"/>
    <property type="match status" value="1"/>
</dbReference>
<dbReference type="PANTHER" id="PTHR11709:SF394">
    <property type="entry name" value="FI03373P-RELATED"/>
    <property type="match status" value="1"/>
</dbReference>
<dbReference type="PANTHER" id="PTHR11709">
    <property type="entry name" value="MULTI-COPPER OXIDASE"/>
    <property type="match status" value="1"/>
</dbReference>
<dbReference type="InterPro" id="IPR011707">
    <property type="entry name" value="Cu-oxidase-like_N"/>
</dbReference>
<dbReference type="InterPro" id="IPR011706">
    <property type="entry name" value="Cu-oxidase_C"/>
</dbReference>
<evidence type="ECO:0000256" key="3">
    <source>
        <dbReference type="ARBA" id="ARBA00023002"/>
    </source>
</evidence>
<dbReference type="Pfam" id="PF07732">
    <property type="entry name" value="Cu-oxidase_3"/>
    <property type="match status" value="1"/>
</dbReference>
<keyword evidence="5" id="KW-0472">Membrane</keyword>
<evidence type="ECO:0000259" key="7">
    <source>
        <dbReference type="Pfam" id="PF07731"/>
    </source>
</evidence>
<evidence type="ECO:0000256" key="4">
    <source>
        <dbReference type="ARBA" id="ARBA00023008"/>
    </source>
</evidence>
<feature type="domain" description="Plastocyanin-like" evidence="8">
    <location>
        <begin position="90"/>
        <end position="199"/>
    </location>
</feature>
<keyword evidence="3" id="KW-0560">Oxidoreductase</keyword>
<dbReference type="GO" id="GO:0016491">
    <property type="term" value="F:oxidoreductase activity"/>
    <property type="evidence" value="ECO:0007669"/>
    <property type="project" value="UniProtKB-KW"/>
</dbReference>
<dbReference type="FunFam" id="2.60.40.420:FF:000045">
    <property type="entry name" value="Laccase 2"/>
    <property type="match status" value="1"/>
</dbReference>
<dbReference type="EMBL" id="OU963862">
    <property type="protein sequence ID" value="CAH0381010.1"/>
    <property type="molecule type" value="Genomic_DNA"/>
</dbReference>
<dbReference type="InterPro" id="IPR008972">
    <property type="entry name" value="Cupredoxin"/>
</dbReference>
<feature type="transmembrane region" description="Helical" evidence="5">
    <location>
        <begin position="12"/>
        <end position="30"/>
    </location>
</feature>
<sequence length="621" mass="69727">MSPRLSWSEIVIRPAVVAVIVAIVLIIIRLTPFPDINNTHANCDRPCHELEWPMICRFQFIIESRRSLTRKSCDHCWKNASDCAGKKYCFIGDGSDRRIFTVNRLFPGPSLHVCENDILVVEVVNRLAGHSVTLHWRGQPLQETPAMDGVPMVTQCPVSPHTTFQYKLRASQPGTHFWQAMTGDTEMDDLFGALIVRRSAKLEPHRTLYDEDNHEHLIYLSEWTSRSGQSTLLINGMSAGKEGNFFPLQTYNVTKGKRYRFRVAYTTSHSGCPVSAQISSHSLLILALDGQPTEPKKVDSIHLVPGERIDFVLSADQAIDRYTIRFKTSDWCSDLNVENFAILMYNSSHPSSKIITKASQSTVLTTVQDTGCGGHVTHCLSNLKSLEKLPDKLSGGKTDVSLTFGLQERNYSGDQTFEFDELDLRQGRSLNGITFTFPSSPLLLRPSDDSLDENPDCNDQKMPATCASEEISNFCGCTHIISIPLMASVQIIILNPGANHLSSEKSNPNFFFHLHGQHFYLIQRRELADFANLSESHLRSTNPNITNSVLKDTISIPPKSFTILRFIASNPGYWFFHEGRSQLWSRGMAVVLKVGQRDDFPDVPETFPSCGNWIGPEFFLA</sequence>
<dbReference type="SUPFAM" id="SSF49503">
    <property type="entry name" value="Cupredoxins"/>
    <property type="match status" value="3"/>
</dbReference>
<evidence type="ECO:0000256" key="5">
    <source>
        <dbReference type="SAM" id="Phobius"/>
    </source>
</evidence>
<comment type="similarity">
    <text evidence="1">Belongs to the multicopper oxidase family.</text>
</comment>
<dbReference type="GO" id="GO:0005886">
    <property type="term" value="C:plasma membrane"/>
    <property type="evidence" value="ECO:0007669"/>
    <property type="project" value="TreeGrafter"/>
</dbReference>
<dbReference type="InterPro" id="IPR045087">
    <property type="entry name" value="Cu-oxidase_fam"/>
</dbReference>
<gene>
    <name evidence="9" type="ORF">BEMITA_LOCUS704</name>
</gene>
<protein>
    <submittedName>
        <fullName evidence="9">Uncharacterized protein</fullName>
    </submittedName>
</protein>
<keyword evidence="5" id="KW-1133">Transmembrane helix</keyword>
<reference evidence="9" key="1">
    <citation type="submission" date="2021-12" db="EMBL/GenBank/DDBJ databases">
        <authorList>
            <person name="King R."/>
        </authorList>
    </citation>
    <scope>NUCLEOTIDE SEQUENCE</scope>
</reference>
<name>A0A9N9ZZS8_BEMTA</name>
<evidence type="ECO:0000313" key="9">
    <source>
        <dbReference type="EMBL" id="CAH0381010.1"/>
    </source>
</evidence>
<keyword evidence="2" id="KW-0479">Metal-binding</keyword>
<dbReference type="Pfam" id="PF07731">
    <property type="entry name" value="Cu-oxidase_2"/>
    <property type="match status" value="1"/>
</dbReference>
<feature type="domain" description="Plastocyanin-like" evidence="7">
    <location>
        <begin position="461"/>
        <end position="596"/>
    </location>
</feature>
<dbReference type="GO" id="GO:0005507">
    <property type="term" value="F:copper ion binding"/>
    <property type="evidence" value="ECO:0007669"/>
    <property type="project" value="InterPro"/>
</dbReference>
<dbReference type="CDD" id="cd13884">
    <property type="entry name" value="CuRO_2_tcLCC_insect_like"/>
    <property type="match status" value="1"/>
</dbReference>
<keyword evidence="10" id="KW-1185">Reference proteome</keyword>
<dbReference type="Proteomes" id="UP001152759">
    <property type="component" value="Chromosome 1"/>
</dbReference>
<dbReference type="KEGG" id="btab:109041330"/>
<keyword evidence="5" id="KW-0812">Transmembrane</keyword>
<evidence type="ECO:0000313" key="10">
    <source>
        <dbReference type="Proteomes" id="UP001152759"/>
    </source>
</evidence>
<evidence type="ECO:0000256" key="1">
    <source>
        <dbReference type="ARBA" id="ARBA00010609"/>
    </source>
</evidence>
<dbReference type="Pfam" id="PF00394">
    <property type="entry name" value="Cu-oxidase"/>
    <property type="match status" value="1"/>
</dbReference>
<dbReference type="Gene3D" id="2.60.40.420">
    <property type="entry name" value="Cupredoxins - blue copper proteins"/>
    <property type="match status" value="3"/>
</dbReference>
<organism evidence="9 10">
    <name type="scientific">Bemisia tabaci</name>
    <name type="common">Sweetpotato whitefly</name>
    <name type="synonym">Aleurodes tabaci</name>
    <dbReference type="NCBI Taxonomy" id="7038"/>
    <lineage>
        <taxon>Eukaryota</taxon>
        <taxon>Metazoa</taxon>
        <taxon>Ecdysozoa</taxon>
        <taxon>Arthropoda</taxon>
        <taxon>Hexapoda</taxon>
        <taxon>Insecta</taxon>
        <taxon>Pterygota</taxon>
        <taxon>Neoptera</taxon>
        <taxon>Paraneoptera</taxon>
        <taxon>Hemiptera</taxon>
        <taxon>Sternorrhyncha</taxon>
        <taxon>Aleyrodoidea</taxon>
        <taxon>Aleyrodidae</taxon>
        <taxon>Aleyrodinae</taxon>
        <taxon>Bemisia</taxon>
    </lineage>
</organism>
<dbReference type="AlphaFoldDB" id="A0A9N9ZZS8"/>
<dbReference type="GO" id="GO:0006826">
    <property type="term" value="P:iron ion transport"/>
    <property type="evidence" value="ECO:0007669"/>
    <property type="project" value="TreeGrafter"/>
</dbReference>